<organism evidence="2 3">
    <name type="scientific">Corynespora cassiicola Philippines</name>
    <dbReference type="NCBI Taxonomy" id="1448308"/>
    <lineage>
        <taxon>Eukaryota</taxon>
        <taxon>Fungi</taxon>
        <taxon>Dikarya</taxon>
        <taxon>Ascomycota</taxon>
        <taxon>Pezizomycotina</taxon>
        <taxon>Dothideomycetes</taxon>
        <taxon>Pleosporomycetidae</taxon>
        <taxon>Pleosporales</taxon>
        <taxon>Corynesporascaceae</taxon>
        <taxon>Corynespora</taxon>
    </lineage>
</organism>
<evidence type="ECO:0000313" key="2">
    <source>
        <dbReference type="EMBL" id="PSN67776.1"/>
    </source>
</evidence>
<protein>
    <recommendedName>
        <fullName evidence="1">Heterokaryon incompatibility domain-containing protein</fullName>
    </recommendedName>
</protein>
<dbReference type="InterPro" id="IPR010730">
    <property type="entry name" value="HET"/>
</dbReference>
<dbReference type="PANTHER" id="PTHR24148:SF64">
    <property type="entry name" value="HETEROKARYON INCOMPATIBILITY DOMAIN-CONTAINING PROTEIN"/>
    <property type="match status" value="1"/>
</dbReference>
<dbReference type="PANTHER" id="PTHR24148">
    <property type="entry name" value="ANKYRIN REPEAT DOMAIN-CONTAINING PROTEIN 39 HOMOLOG-RELATED"/>
    <property type="match status" value="1"/>
</dbReference>
<sequence>MESIYEGFPLPRFSRSIRLLVPEFKPEQTRMVYRFIVISLDKSPRYAALSYVWGNPDQSEKILLEEYHHHVTANLLDCFHKIRNFWKQQQKQGSEVLPLWADQVCINQEHLSERGEQVSMMADIYSSAERVYVCLGNSRTAGDACHILSYLDEHISCQVARYGSICDIPTLSADEIDTHSFLRWNAIREMLTCPWFSRAWVVQEIGLARAATVLYGDCNFEWIMLMRVLEWFCWPAFRLYNIHHLSGWTAYAVWVSFDSRSRQFANKLEPFPFLDLLSHAACRYKATDPRDHIFAFLGHPSAIGDDSQPALIRPDYTSSFQHTYTEFANNWLERSGQPYLLSCINHKELPGDDEVKMPSWCPSWNYLPLGGSRLNSERYKGNQHYAVSKSSDFRFHILPKNRLMIHGFRYDTVAHAHTSLEQLPIPTDINVENPRFSISNLKTIIKLSHACCILLERKKSFSMDLGSTPEDDIFEFISTARTGKRVNDYSKDNHLADFKECIMEAQNLCELVAEDSMASLKSALDALTNVLRQFGAGEDVAGFMNNVEFVWASRRFFITNQGHFGIGPEILTEGDVCCIISGAPVPFIMRPFTSSTYLLVGECFVHKIMSGEALDQPGFEWSDIVIE</sequence>
<accession>A0A2T2NR78</accession>
<dbReference type="InterPro" id="IPR052895">
    <property type="entry name" value="HetReg/Transcr_Mod"/>
</dbReference>
<dbReference type="EMBL" id="KZ678134">
    <property type="protein sequence ID" value="PSN67776.1"/>
    <property type="molecule type" value="Genomic_DNA"/>
</dbReference>
<dbReference type="AlphaFoldDB" id="A0A2T2NR78"/>
<reference evidence="2 3" key="1">
    <citation type="journal article" date="2018" name="Front. Microbiol.">
        <title>Genome-Wide Analysis of Corynespora cassiicola Leaf Fall Disease Putative Effectors.</title>
        <authorList>
            <person name="Lopez D."/>
            <person name="Ribeiro S."/>
            <person name="Label P."/>
            <person name="Fumanal B."/>
            <person name="Venisse J.S."/>
            <person name="Kohler A."/>
            <person name="de Oliveira R.R."/>
            <person name="Labutti K."/>
            <person name="Lipzen A."/>
            <person name="Lail K."/>
            <person name="Bauer D."/>
            <person name="Ohm R.A."/>
            <person name="Barry K.W."/>
            <person name="Spatafora J."/>
            <person name="Grigoriev I.V."/>
            <person name="Martin F.M."/>
            <person name="Pujade-Renaud V."/>
        </authorList>
    </citation>
    <scope>NUCLEOTIDE SEQUENCE [LARGE SCALE GENOMIC DNA]</scope>
    <source>
        <strain evidence="2 3">Philippines</strain>
    </source>
</reference>
<dbReference type="Pfam" id="PF26639">
    <property type="entry name" value="Het-6_barrel"/>
    <property type="match status" value="1"/>
</dbReference>
<gene>
    <name evidence="2" type="ORF">BS50DRAFT_665160</name>
</gene>
<dbReference type="OrthoDB" id="5386682at2759"/>
<keyword evidence="3" id="KW-1185">Reference proteome</keyword>
<dbReference type="Proteomes" id="UP000240883">
    <property type="component" value="Unassembled WGS sequence"/>
</dbReference>
<evidence type="ECO:0000259" key="1">
    <source>
        <dbReference type="Pfam" id="PF06985"/>
    </source>
</evidence>
<dbReference type="Pfam" id="PF06985">
    <property type="entry name" value="HET"/>
    <property type="match status" value="1"/>
</dbReference>
<name>A0A2T2NR78_CORCC</name>
<proteinExistence type="predicted"/>
<evidence type="ECO:0000313" key="3">
    <source>
        <dbReference type="Proteomes" id="UP000240883"/>
    </source>
</evidence>
<feature type="domain" description="Heterokaryon incompatibility" evidence="1">
    <location>
        <begin position="46"/>
        <end position="204"/>
    </location>
</feature>